<dbReference type="AlphaFoldDB" id="A0AAD9NAF2"/>
<organism evidence="2 3">
    <name type="scientific">Paralvinella palmiformis</name>
    <dbReference type="NCBI Taxonomy" id="53620"/>
    <lineage>
        <taxon>Eukaryota</taxon>
        <taxon>Metazoa</taxon>
        <taxon>Spiralia</taxon>
        <taxon>Lophotrochozoa</taxon>
        <taxon>Annelida</taxon>
        <taxon>Polychaeta</taxon>
        <taxon>Sedentaria</taxon>
        <taxon>Canalipalpata</taxon>
        <taxon>Terebellida</taxon>
        <taxon>Terebelliformia</taxon>
        <taxon>Alvinellidae</taxon>
        <taxon>Paralvinella</taxon>
    </lineage>
</organism>
<evidence type="ECO:0000256" key="1">
    <source>
        <dbReference type="SAM" id="Phobius"/>
    </source>
</evidence>
<reference evidence="2" key="1">
    <citation type="journal article" date="2023" name="Mol. Biol. Evol.">
        <title>Third-Generation Sequencing Reveals the Adaptive Role of the Epigenome in Three Deep-Sea Polychaetes.</title>
        <authorList>
            <person name="Perez M."/>
            <person name="Aroh O."/>
            <person name="Sun Y."/>
            <person name="Lan Y."/>
            <person name="Juniper S.K."/>
            <person name="Young C.R."/>
            <person name="Angers B."/>
            <person name="Qian P.Y."/>
        </authorList>
    </citation>
    <scope>NUCLEOTIDE SEQUENCE</scope>
    <source>
        <strain evidence="2">P08H-3</strain>
    </source>
</reference>
<feature type="transmembrane region" description="Helical" evidence="1">
    <location>
        <begin position="101"/>
        <end position="124"/>
    </location>
</feature>
<dbReference type="EMBL" id="JAODUP010000087">
    <property type="protein sequence ID" value="KAK2163012.1"/>
    <property type="molecule type" value="Genomic_DNA"/>
</dbReference>
<accession>A0AAD9NAF2</accession>
<proteinExistence type="predicted"/>
<keyword evidence="1" id="KW-1133">Transmembrane helix</keyword>
<dbReference type="Proteomes" id="UP001208570">
    <property type="component" value="Unassembled WGS sequence"/>
</dbReference>
<feature type="non-terminal residue" evidence="2">
    <location>
        <position position="1"/>
    </location>
</feature>
<comment type="caution">
    <text evidence="2">The sequence shown here is derived from an EMBL/GenBank/DDBJ whole genome shotgun (WGS) entry which is preliminary data.</text>
</comment>
<sequence>AAVFTHNHVCPPGRRVNRHQPPGPLTMGGHKRKLDVKGHGTPATSHVTSNGSNGIQYGQASWRKKYSFQEYSLSSRWPGGEWDSRREWRSRMALYPIKMEYGVLATSILAFVLYLNTLPASFAYDD</sequence>
<evidence type="ECO:0000313" key="3">
    <source>
        <dbReference type="Proteomes" id="UP001208570"/>
    </source>
</evidence>
<keyword evidence="1" id="KW-0472">Membrane</keyword>
<protein>
    <submittedName>
        <fullName evidence="2">Uncharacterized protein</fullName>
    </submittedName>
</protein>
<feature type="non-terminal residue" evidence="2">
    <location>
        <position position="126"/>
    </location>
</feature>
<name>A0AAD9NAF2_9ANNE</name>
<gene>
    <name evidence="2" type="ORF">LSH36_87g01002</name>
</gene>
<keyword evidence="3" id="KW-1185">Reference proteome</keyword>
<evidence type="ECO:0000313" key="2">
    <source>
        <dbReference type="EMBL" id="KAK2163012.1"/>
    </source>
</evidence>
<keyword evidence="1" id="KW-0812">Transmembrane</keyword>